<dbReference type="SMART" id="SM00382">
    <property type="entry name" value="AAA"/>
    <property type="match status" value="1"/>
</dbReference>
<dbReference type="InterPro" id="IPR050238">
    <property type="entry name" value="DNA_Rep/Repair_Clamp_Loader"/>
</dbReference>
<comment type="catalytic activity">
    <reaction evidence="3">
        <text>DNA(n) + a 2'-deoxyribonucleoside 5'-triphosphate = DNA(n+1) + diphosphate</text>
        <dbReference type="Rhea" id="RHEA:22508"/>
        <dbReference type="Rhea" id="RHEA-COMP:17339"/>
        <dbReference type="Rhea" id="RHEA-COMP:17340"/>
        <dbReference type="ChEBI" id="CHEBI:33019"/>
        <dbReference type="ChEBI" id="CHEBI:61560"/>
        <dbReference type="ChEBI" id="CHEBI:173112"/>
        <dbReference type="EC" id="2.7.7.7"/>
    </reaction>
</comment>
<dbReference type="SUPFAM" id="SSF52540">
    <property type="entry name" value="P-loop containing nucleoside triphosphate hydrolases"/>
    <property type="match status" value="1"/>
</dbReference>
<dbReference type="Gene3D" id="3.40.50.300">
    <property type="entry name" value="P-loop containing nucleotide triphosphate hydrolases"/>
    <property type="match status" value="1"/>
</dbReference>
<evidence type="ECO:0000313" key="5">
    <source>
        <dbReference type="EMBL" id="SVC27800.1"/>
    </source>
</evidence>
<dbReference type="InterPro" id="IPR027417">
    <property type="entry name" value="P-loop_NTPase"/>
</dbReference>
<proteinExistence type="predicted"/>
<protein>
    <recommendedName>
        <fullName evidence="1">DNA-directed DNA polymerase</fullName>
        <ecNumber evidence="1">2.7.7.7</ecNumber>
    </recommendedName>
</protein>
<dbReference type="EC" id="2.7.7.7" evidence="1"/>
<evidence type="ECO:0000256" key="1">
    <source>
        <dbReference type="ARBA" id="ARBA00012417"/>
    </source>
</evidence>
<dbReference type="GO" id="GO:0003887">
    <property type="term" value="F:DNA-directed DNA polymerase activity"/>
    <property type="evidence" value="ECO:0007669"/>
    <property type="project" value="UniProtKB-KW"/>
</dbReference>
<dbReference type="CDD" id="cd00009">
    <property type="entry name" value="AAA"/>
    <property type="match status" value="1"/>
</dbReference>
<feature type="domain" description="AAA+ ATPase" evidence="4">
    <location>
        <begin position="37"/>
        <end position="184"/>
    </location>
</feature>
<keyword evidence="2" id="KW-0239">DNA-directed DNA polymerase</keyword>
<dbReference type="PANTHER" id="PTHR11669">
    <property type="entry name" value="REPLICATION FACTOR C / DNA POLYMERASE III GAMMA-TAU SUBUNIT"/>
    <property type="match status" value="1"/>
</dbReference>
<keyword evidence="2" id="KW-0548">Nucleotidyltransferase</keyword>
<accession>A0A382KTK7</accession>
<dbReference type="Pfam" id="PF13177">
    <property type="entry name" value="DNA_pol3_delta2"/>
    <property type="match status" value="1"/>
</dbReference>
<name>A0A382KTK7_9ZZZZ</name>
<dbReference type="PANTHER" id="PTHR11669:SF0">
    <property type="entry name" value="PROTEIN STICHEL-LIKE 2"/>
    <property type="match status" value="1"/>
</dbReference>
<evidence type="ECO:0000256" key="3">
    <source>
        <dbReference type="ARBA" id="ARBA00049244"/>
    </source>
</evidence>
<dbReference type="GO" id="GO:0006261">
    <property type="term" value="P:DNA-templated DNA replication"/>
    <property type="evidence" value="ECO:0007669"/>
    <property type="project" value="TreeGrafter"/>
</dbReference>
<dbReference type="GO" id="GO:0005524">
    <property type="term" value="F:ATP binding"/>
    <property type="evidence" value="ECO:0007669"/>
    <property type="project" value="InterPro"/>
</dbReference>
<organism evidence="5">
    <name type="scientific">marine metagenome</name>
    <dbReference type="NCBI Taxonomy" id="408172"/>
    <lineage>
        <taxon>unclassified sequences</taxon>
        <taxon>metagenomes</taxon>
        <taxon>ecological metagenomes</taxon>
    </lineage>
</organism>
<dbReference type="InterPro" id="IPR003593">
    <property type="entry name" value="AAA+_ATPase"/>
</dbReference>
<feature type="non-terminal residue" evidence="5">
    <location>
        <position position="204"/>
    </location>
</feature>
<reference evidence="5" key="1">
    <citation type="submission" date="2018-05" db="EMBL/GenBank/DDBJ databases">
        <authorList>
            <person name="Lanie J.A."/>
            <person name="Ng W.-L."/>
            <person name="Kazmierczak K.M."/>
            <person name="Andrzejewski T.M."/>
            <person name="Davidsen T.M."/>
            <person name="Wayne K.J."/>
            <person name="Tettelin H."/>
            <person name="Glass J.I."/>
            <person name="Rusch D."/>
            <person name="Podicherti R."/>
            <person name="Tsui H.-C.T."/>
            <person name="Winkler M.E."/>
        </authorList>
    </citation>
    <scope>NUCLEOTIDE SEQUENCE</scope>
</reference>
<evidence type="ECO:0000259" key="4">
    <source>
        <dbReference type="SMART" id="SM00382"/>
    </source>
</evidence>
<sequence length="204" mass="23008">MQKEVLYRKWRPKSLTEILGQEEVVKLLINSITHKRLSQSYVFSGPSGTGKTSTARAFAKSVNCENYDTLKLDISNCTCTSCSSINNYSSNTLIELDAASSIRQVEDLTEVMLQKINFLSGLNKFKVYILDEVHMLSRHSFNALLKTLEEPPNHLIIILVTTDPQKIPQTILSRCQIVEFKSIDESNISAKLVKIAQNEKLILT</sequence>
<dbReference type="NCBIfam" id="TIGR02397">
    <property type="entry name" value="dnaX_nterm"/>
    <property type="match status" value="1"/>
</dbReference>
<dbReference type="EMBL" id="UINC01082746">
    <property type="protein sequence ID" value="SVC27800.1"/>
    <property type="molecule type" value="Genomic_DNA"/>
</dbReference>
<keyword evidence="2" id="KW-0808">Transferase</keyword>
<evidence type="ECO:0000256" key="2">
    <source>
        <dbReference type="ARBA" id="ARBA00022932"/>
    </source>
</evidence>
<dbReference type="InterPro" id="IPR012763">
    <property type="entry name" value="DNA_pol_III_sug/sutau_N"/>
</dbReference>
<dbReference type="GO" id="GO:0009360">
    <property type="term" value="C:DNA polymerase III complex"/>
    <property type="evidence" value="ECO:0007669"/>
    <property type="project" value="InterPro"/>
</dbReference>
<gene>
    <name evidence="5" type="ORF">METZ01_LOCUS280654</name>
</gene>
<dbReference type="AlphaFoldDB" id="A0A382KTK7"/>